<evidence type="ECO:0000256" key="2">
    <source>
        <dbReference type="ARBA" id="ARBA00022729"/>
    </source>
</evidence>
<keyword evidence="6" id="KW-0282">Flagellum</keyword>
<proteinExistence type="inferred from homology"/>
<dbReference type="EMBL" id="CP048685">
    <property type="protein sequence ID" value="QPJ61413.1"/>
    <property type="molecule type" value="Genomic_DNA"/>
</dbReference>
<keyword evidence="3 4" id="KW-0574">Periplasm</keyword>
<dbReference type="PANTHER" id="PTHR36307:SF1">
    <property type="entry name" value="FLAGELLA BASAL BODY P-RING FORMATION PROTEIN FLGA"/>
    <property type="match status" value="1"/>
</dbReference>
<dbReference type="InterPro" id="IPR017585">
    <property type="entry name" value="SAF_FlgA"/>
</dbReference>
<comment type="similarity">
    <text evidence="4">Belongs to the FlgA family.</text>
</comment>
<dbReference type="GO" id="GO:0044780">
    <property type="term" value="P:bacterial-type flagellum assembly"/>
    <property type="evidence" value="ECO:0007669"/>
    <property type="project" value="InterPro"/>
</dbReference>
<dbReference type="Gene3D" id="3.90.1210.10">
    <property type="entry name" value="Antifreeze-like/N-acetylneuraminic acid synthase C-terminal domain"/>
    <property type="match status" value="1"/>
</dbReference>
<organism evidence="6 7">
    <name type="scientific">Candidatus Nitronauta litoralis</name>
    <dbReference type="NCBI Taxonomy" id="2705533"/>
    <lineage>
        <taxon>Bacteria</taxon>
        <taxon>Pseudomonadati</taxon>
        <taxon>Nitrospinota/Tectimicrobiota group</taxon>
        <taxon>Nitrospinota</taxon>
        <taxon>Nitrospinia</taxon>
        <taxon>Nitrospinales</taxon>
        <taxon>Nitrospinaceae</taxon>
        <taxon>Candidatus Nitronauta</taxon>
    </lineage>
</organism>
<dbReference type="KEGG" id="nli:G3M70_05725"/>
<dbReference type="SMART" id="SM00858">
    <property type="entry name" value="SAF"/>
    <property type="match status" value="1"/>
</dbReference>
<dbReference type="Gene3D" id="2.30.30.760">
    <property type="match status" value="1"/>
</dbReference>
<name>A0A7T0G006_9BACT</name>
<dbReference type="PANTHER" id="PTHR36307">
    <property type="entry name" value="FLAGELLA BASAL BODY P-RING FORMATION PROTEIN FLGA"/>
    <property type="match status" value="1"/>
</dbReference>
<comment type="subcellular location">
    <subcellularLocation>
        <location evidence="1 4">Periplasm</location>
    </subcellularLocation>
</comment>
<keyword evidence="6" id="KW-0969">Cilium</keyword>
<accession>A0A7T0G006</accession>
<evidence type="ECO:0000256" key="4">
    <source>
        <dbReference type="RuleBase" id="RU362063"/>
    </source>
</evidence>
<dbReference type="AlphaFoldDB" id="A0A7T0G006"/>
<protein>
    <recommendedName>
        <fullName evidence="4">Flagella basal body P-ring formation protein FlgA</fullName>
    </recommendedName>
</protein>
<keyword evidence="6" id="KW-0966">Cell projection</keyword>
<dbReference type="Proteomes" id="UP000594688">
    <property type="component" value="Chromosome"/>
</dbReference>
<keyword evidence="2" id="KW-0732">Signal</keyword>
<evidence type="ECO:0000256" key="1">
    <source>
        <dbReference type="ARBA" id="ARBA00004418"/>
    </source>
</evidence>
<dbReference type="InterPro" id="IPR039246">
    <property type="entry name" value="Flagellar_FlgA"/>
</dbReference>
<dbReference type="GO" id="GO:0042597">
    <property type="term" value="C:periplasmic space"/>
    <property type="evidence" value="ECO:0007669"/>
    <property type="project" value="UniProtKB-SubCell"/>
</dbReference>
<dbReference type="InterPro" id="IPR013974">
    <property type="entry name" value="SAF"/>
</dbReference>
<keyword evidence="4" id="KW-1005">Bacterial flagellum biogenesis</keyword>
<sequence>MKIKSRLFQAAPWLSGLIMVLLLCTPPVFAGEYQELTGATITESARNYLLNEMDWDPNDVEVKVDYTGKALSLPEGELKMDFQLAGNHRPIGRIPLSLVLTVDGEMIRKIWLNARVNVFFDVVQTTRPVPRNRVLTSGDVEIVRVMSSRPLRNIIYDPNEVIGQQTVRDIDHGQNISPYMVKRVPLVKRGDRVLIVAERNRLRITAPGVVKEPGFKDTIVQVENQQTKKIIHGTVIDAKTIKVEF</sequence>
<reference evidence="6 7" key="1">
    <citation type="submission" date="2020-02" db="EMBL/GenBank/DDBJ databases">
        <title>Genomic and physiological characterization of two novel Nitrospinaceae genera.</title>
        <authorList>
            <person name="Mueller A.J."/>
            <person name="Jung M.-Y."/>
            <person name="Strachan C.R."/>
            <person name="Herbold C.W."/>
            <person name="Kirkegaard R.H."/>
            <person name="Daims H."/>
        </authorList>
    </citation>
    <scope>NUCLEOTIDE SEQUENCE [LARGE SCALE GENOMIC DNA]</scope>
    <source>
        <strain evidence="6">EB</strain>
    </source>
</reference>
<dbReference type="NCBIfam" id="TIGR03170">
    <property type="entry name" value="flgA_cterm"/>
    <property type="match status" value="1"/>
</dbReference>
<gene>
    <name evidence="6" type="primary">flgA</name>
    <name evidence="6" type="ORF">G3M70_05725</name>
</gene>
<dbReference type="CDD" id="cd11614">
    <property type="entry name" value="SAF_CpaB_FlgA_like"/>
    <property type="match status" value="1"/>
</dbReference>
<dbReference type="Pfam" id="PF13144">
    <property type="entry name" value="ChapFlgA"/>
    <property type="match status" value="1"/>
</dbReference>
<comment type="function">
    <text evidence="4">Involved in the assembly process of the P-ring formation. It may associate with FlgF on the rod constituting a structure essential for the P-ring assembly or may act as a modulator protein for the P-ring assembly.</text>
</comment>
<feature type="domain" description="SAF" evidence="5">
    <location>
        <begin position="120"/>
        <end position="182"/>
    </location>
</feature>
<evidence type="ECO:0000313" key="7">
    <source>
        <dbReference type="Proteomes" id="UP000594688"/>
    </source>
</evidence>
<evidence type="ECO:0000259" key="5">
    <source>
        <dbReference type="SMART" id="SM00858"/>
    </source>
</evidence>
<evidence type="ECO:0000256" key="3">
    <source>
        <dbReference type="ARBA" id="ARBA00022764"/>
    </source>
</evidence>
<evidence type="ECO:0000313" key="6">
    <source>
        <dbReference type="EMBL" id="QPJ61413.1"/>
    </source>
</evidence>